<name>A0AAJ0MKI6_9PEZI</name>
<dbReference type="AlphaFoldDB" id="A0AAJ0MKI6"/>
<protein>
    <submittedName>
        <fullName evidence="2">Uncharacterized protein</fullName>
    </submittedName>
</protein>
<evidence type="ECO:0000256" key="1">
    <source>
        <dbReference type="SAM" id="MobiDB-lite"/>
    </source>
</evidence>
<evidence type="ECO:0000313" key="3">
    <source>
        <dbReference type="Proteomes" id="UP001275084"/>
    </source>
</evidence>
<reference evidence="2" key="2">
    <citation type="submission" date="2023-06" db="EMBL/GenBank/DDBJ databases">
        <authorList>
            <consortium name="Lawrence Berkeley National Laboratory"/>
            <person name="Haridas S."/>
            <person name="Hensen N."/>
            <person name="Bonometti L."/>
            <person name="Westerberg I."/>
            <person name="Brannstrom I.O."/>
            <person name="Guillou S."/>
            <person name="Cros-Aarteil S."/>
            <person name="Calhoun S."/>
            <person name="Kuo A."/>
            <person name="Mondo S."/>
            <person name="Pangilinan J."/>
            <person name="Riley R."/>
            <person name="Labutti K."/>
            <person name="Andreopoulos B."/>
            <person name="Lipzen A."/>
            <person name="Chen C."/>
            <person name="Yanf M."/>
            <person name="Daum C."/>
            <person name="Ng V."/>
            <person name="Clum A."/>
            <person name="Steindorff A."/>
            <person name="Ohm R."/>
            <person name="Martin F."/>
            <person name="Silar P."/>
            <person name="Natvig D."/>
            <person name="Lalanne C."/>
            <person name="Gautier V."/>
            <person name="Ament-Velasquez S.L."/>
            <person name="Kruys A."/>
            <person name="Hutchinson M.I."/>
            <person name="Powell A.J."/>
            <person name="Barry K."/>
            <person name="Miller A.N."/>
            <person name="Grigoriev I.V."/>
            <person name="Debuchy R."/>
            <person name="Gladieux P."/>
            <person name="Thoren M.H."/>
            <person name="Johannesson H."/>
        </authorList>
    </citation>
    <scope>NUCLEOTIDE SEQUENCE</scope>
    <source>
        <strain evidence="2">CBS 955.72</strain>
    </source>
</reference>
<organism evidence="2 3">
    <name type="scientific">Lasiosphaeria hispida</name>
    <dbReference type="NCBI Taxonomy" id="260671"/>
    <lineage>
        <taxon>Eukaryota</taxon>
        <taxon>Fungi</taxon>
        <taxon>Dikarya</taxon>
        <taxon>Ascomycota</taxon>
        <taxon>Pezizomycotina</taxon>
        <taxon>Sordariomycetes</taxon>
        <taxon>Sordariomycetidae</taxon>
        <taxon>Sordariales</taxon>
        <taxon>Lasiosphaeriaceae</taxon>
        <taxon>Lasiosphaeria</taxon>
    </lineage>
</organism>
<reference evidence="2" key="1">
    <citation type="journal article" date="2023" name="Mol. Phylogenet. Evol.">
        <title>Genome-scale phylogeny and comparative genomics of the fungal order Sordariales.</title>
        <authorList>
            <person name="Hensen N."/>
            <person name="Bonometti L."/>
            <person name="Westerberg I."/>
            <person name="Brannstrom I.O."/>
            <person name="Guillou S."/>
            <person name="Cros-Aarteil S."/>
            <person name="Calhoun S."/>
            <person name="Haridas S."/>
            <person name="Kuo A."/>
            <person name="Mondo S."/>
            <person name="Pangilinan J."/>
            <person name="Riley R."/>
            <person name="LaButti K."/>
            <person name="Andreopoulos B."/>
            <person name="Lipzen A."/>
            <person name="Chen C."/>
            <person name="Yan M."/>
            <person name="Daum C."/>
            <person name="Ng V."/>
            <person name="Clum A."/>
            <person name="Steindorff A."/>
            <person name="Ohm R.A."/>
            <person name="Martin F."/>
            <person name="Silar P."/>
            <person name="Natvig D.O."/>
            <person name="Lalanne C."/>
            <person name="Gautier V."/>
            <person name="Ament-Velasquez S.L."/>
            <person name="Kruys A."/>
            <person name="Hutchinson M.I."/>
            <person name="Powell A.J."/>
            <person name="Barry K."/>
            <person name="Miller A.N."/>
            <person name="Grigoriev I.V."/>
            <person name="Debuchy R."/>
            <person name="Gladieux P."/>
            <person name="Hiltunen Thoren M."/>
            <person name="Johannesson H."/>
        </authorList>
    </citation>
    <scope>NUCLEOTIDE SEQUENCE</scope>
    <source>
        <strain evidence="2">CBS 955.72</strain>
    </source>
</reference>
<sequence length="233" mass="25104">MSHHGAWLPLGEVWNAINGARKGLLDDSSPATKSEKDMDDTRLLQQRLHPARVRHGQRHRSDHRSVVPGQHTGAAGHEKSTFSDPPPTAEFPRSVIIGDATTSNSFFGVSNGIFALSGGVFSHHGRPRRLQNRDSQLNPPPARADPATGSSPCVTHGPTAVRRWCAVGGYALCEPPAGKVTDVYTKLGDSGLYSSWLVLVPEYGFDFSILSAPARIVAGSTSSRRWPTPSRTP</sequence>
<dbReference type="Proteomes" id="UP001275084">
    <property type="component" value="Unassembled WGS sequence"/>
</dbReference>
<comment type="caution">
    <text evidence="2">The sequence shown here is derived from an EMBL/GenBank/DDBJ whole genome shotgun (WGS) entry which is preliminary data.</text>
</comment>
<gene>
    <name evidence="2" type="ORF">B0T25DRAFT_54692</name>
</gene>
<dbReference type="EMBL" id="JAUIQD010000001">
    <property type="protein sequence ID" value="KAK3363855.1"/>
    <property type="molecule type" value="Genomic_DNA"/>
</dbReference>
<proteinExistence type="predicted"/>
<feature type="region of interest" description="Disordered" evidence="1">
    <location>
        <begin position="124"/>
        <end position="153"/>
    </location>
</feature>
<evidence type="ECO:0000313" key="2">
    <source>
        <dbReference type="EMBL" id="KAK3363855.1"/>
    </source>
</evidence>
<feature type="region of interest" description="Disordered" evidence="1">
    <location>
        <begin position="48"/>
        <end position="88"/>
    </location>
</feature>
<feature type="compositionally biased region" description="Basic residues" evidence="1">
    <location>
        <begin position="49"/>
        <end position="62"/>
    </location>
</feature>
<keyword evidence="3" id="KW-1185">Reference proteome</keyword>
<accession>A0AAJ0MKI6</accession>